<dbReference type="OrthoDB" id="5418922at2759"/>
<dbReference type="EMBL" id="CAJHIA010000032">
    <property type="protein sequence ID" value="CAD6448540.1"/>
    <property type="molecule type" value="Genomic_DNA"/>
</dbReference>
<dbReference type="AlphaFoldDB" id="A0A8H2W2N3"/>
<organism evidence="1 2">
    <name type="scientific">Sclerotinia trifoliorum</name>
    <dbReference type="NCBI Taxonomy" id="28548"/>
    <lineage>
        <taxon>Eukaryota</taxon>
        <taxon>Fungi</taxon>
        <taxon>Dikarya</taxon>
        <taxon>Ascomycota</taxon>
        <taxon>Pezizomycotina</taxon>
        <taxon>Leotiomycetes</taxon>
        <taxon>Helotiales</taxon>
        <taxon>Sclerotiniaceae</taxon>
        <taxon>Sclerotinia</taxon>
    </lineage>
</organism>
<evidence type="ECO:0000313" key="1">
    <source>
        <dbReference type="EMBL" id="CAD6448540.1"/>
    </source>
</evidence>
<accession>A0A8H2W2N3</accession>
<proteinExistence type="predicted"/>
<dbReference type="Proteomes" id="UP000624404">
    <property type="component" value="Unassembled WGS sequence"/>
</dbReference>
<keyword evidence="2" id="KW-1185">Reference proteome</keyword>
<comment type="caution">
    <text evidence="1">The sequence shown here is derived from an EMBL/GenBank/DDBJ whole genome shotgun (WGS) entry which is preliminary data.</text>
</comment>
<gene>
    <name evidence="1" type="ORF">SCLTRI_LOCUS8332</name>
</gene>
<reference evidence="1" key="1">
    <citation type="submission" date="2020-10" db="EMBL/GenBank/DDBJ databases">
        <authorList>
            <person name="Kusch S."/>
        </authorList>
    </citation>
    <scope>NUCLEOTIDE SEQUENCE</scope>
    <source>
        <strain evidence="1">SwB9</strain>
    </source>
</reference>
<name>A0A8H2W2N3_9HELO</name>
<sequence>MSSFRIFGNPIFCTDHHPTSYQISSSLSTDLRTFPRIAIRISISTLLHLRCLNNGPRNHTSSTSVSRRLRLRLDTDGSIKWDKLDSLNDKLSKVTVELVELGGPFVPRIPEVFSFGKGYVVTLVELVRLRASTLFNRGDESDHVDFGLLLSWASNLGLKLPPIGEEEGKLMFEAVMMYEGSLDAERLFIDVLGLFELRGVWYDGWMGYVQEMGFKAVL</sequence>
<evidence type="ECO:0000313" key="2">
    <source>
        <dbReference type="Proteomes" id="UP000624404"/>
    </source>
</evidence>
<protein>
    <submittedName>
        <fullName evidence="1">B41a90de-3cc4-49dd-9a41-21477065f329</fullName>
    </submittedName>
</protein>